<keyword evidence="2" id="KW-1185">Reference proteome</keyword>
<dbReference type="EMBL" id="CAJVPW010016560">
    <property type="protein sequence ID" value="CAG8670997.1"/>
    <property type="molecule type" value="Genomic_DNA"/>
</dbReference>
<protein>
    <submittedName>
        <fullName evidence="1">11109_t:CDS:1</fullName>
    </submittedName>
</protein>
<feature type="non-terminal residue" evidence="1">
    <location>
        <position position="1"/>
    </location>
</feature>
<evidence type="ECO:0000313" key="2">
    <source>
        <dbReference type="Proteomes" id="UP000789366"/>
    </source>
</evidence>
<gene>
    <name evidence="1" type="ORF">SPELUC_LOCUS9663</name>
</gene>
<name>A0ACA9NRE9_9GLOM</name>
<evidence type="ECO:0000313" key="1">
    <source>
        <dbReference type="EMBL" id="CAG8670997.1"/>
    </source>
</evidence>
<dbReference type="Proteomes" id="UP000789366">
    <property type="component" value="Unassembled WGS sequence"/>
</dbReference>
<comment type="caution">
    <text evidence="1">The sequence shown here is derived from an EMBL/GenBank/DDBJ whole genome shotgun (WGS) entry which is preliminary data.</text>
</comment>
<reference evidence="1" key="1">
    <citation type="submission" date="2021-06" db="EMBL/GenBank/DDBJ databases">
        <authorList>
            <person name="Kallberg Y."/>
            <person name="Tangrot J."/>
            <person name="Rosling A."/>
        </authorList>
    </citation>
    <scope>NUCLEOTIDE SEQUENCE</scope>
    <source>
        <strain evidence="1">28 12/20/2015</strain>
    </source>
</reference>
<organism evidence="1 2">
    <name type="scientific">Cetraspora pellucida</name>
    <dbReference type="NCBI Taxonomy" id="1433469"/>
    <lineage>
        <taxon>Eukaryota</taxon>
        <taxon>Fungi</taxon>
        <taxon>Fungi incertae sedis</taxon>
        <taxon>Mucoromycota</taxon>
        <taxon>Glomeromycotina</taxon>
        <taxon>Glomeromycetes</taxon>
        <taxon>Diversisporales</taxon>
        <taxon>Gigasporaceae</taxon>
        <taxon>Cetraspora</taxon>
    </lineage>
</organism>
<proteinExistence type="predicted"/>
<sequence>KNFDLQGDNDLQKIFELSLKEFLVKCQDGKVDDATCLLFIPLNGENLQEKLKKITKDAIDWNCFFPSIEDNSCEEFEPITSESENENDH</sequence>
<accession>A0ACA9NRE9</accession>